<feature type="compositionally biased region" description="Low complexity" evidence="1">
    <location>
        <begin position="68"/>
        <end position="78"/>
    </location>
</feature>
<feature type="compositionally biased region" description="Pro residues" evidence="1">
    <location>
        <begin position="49"/>
        <end position="67"/>
    </location>
</feature>
<evidence type="ECO:0000313" key="2">
    <source>
        <dbReference type="Proteomes" id="UP000515126"/>
    </source>
</evidence>
<dbReference type="KEGG" id="mcal:110296647"/>
<proteinExistence type="predicted"/>
<dbReference type="Proteomes" id="UP000515126">
    <property type="component" value="Chromosome 1"/>
</dbReference>
<evidence type="ECO:0000313" key="3">
    <source>
        <dbReference type="RefSeq" id="XP_021021026.1"/>
    </source>
</evidence>
<feature type="compositionally biased region" description="Basic residues" evidence="1">
    <location>
        <begin position="171"/>
        <end position="180"/>
    </location>
</feature>
<dbReference type="GeneID" id="110296647"/>
<keyword evidence="2" id="KW-1185">Reference proteome</keyword>
<evidence type="ECO:0000256" key="1">
    <source>
        <dbReference type="SAM" id="MobiDB-lite"/>
    </source>
</evidence>
<feature type="region of interest" description="Disordered" evidence="1">
    <location>
        <begin position="1"/>
        <end position="220"/>
    </location>
</feature>
<reference evidence="3" key="1">
    <citation type="submission" date="2025-08" db="UniProtKB">
        <authorList>
            <consortium name="RefSeq"/>
        </authorList>
    </citation>
    <scope>IDENTIFICATION</scope>
</reference>
<feature type="compositionally biased region" description="Low complexity" evidence="1">
    <location>
        <begin position="1"/>
        <end position="19"/>
    </location>
</feature>
<feature type="compositionally biased region" description="Low complexity" evidence="1">
    <location>
        <begin position="38"/>
        <end position="48"/>
    </location>
</feature>
<dbReference type="AlphaFoldDB" id="A0A6P5PRL5"/>
<gene>
    <name evidence="3" type="primary">LOC110296647</name>
</gene>
<sequence>MDAAAAAQAARGAARAEAGPVTGAGPGEAGDAPRPRLRLLPGPTAPSALGPPPPPPQATRPTAPFPAPSASRARPAAPQVYLGQAGAQPGLREPEECMAGGRRRRRRQRRRGPPGSRSPEAWRLARSPGPGGCVRPGRRGGLAGGSGGAPERPLTKARRGPPHGPPSARSRAPRAARPRPRTSPSPESGGAERCSERSGKKAGPASARGPFGPSWTPFSQKGRRAALLRLLGRPRLARFLLFIPKETRLGSGLFF</sequence>
<protein>
    <submittedName>
        <fullName evidence="3">Uncharacterized protein LOC110296647</fullName>
    </submittedName>
</protein>
<organism evidence="2 3">
    <name type="scientific">Mus caroli</name>
    <name type="common">Ryukyu mouse</name>
    <name type="synonym">Ricefield mouse</name>
    <dbReference type="NCBI Taxonomy" id="10089"/>
    <lineage>
        <taxon>Eukaryota</taxon>
        <taxon>Metazoa</taxon>
        <taxon>Chordata</taxon>
        <taxon>Craniata</taxon>
        <taxon>Vertebrata</taxon>
        <taxon>Euteleostomi</taxon>
        <taxon>Mammalia</taxon>
        <taxon>Eutheria</taxon>
        <taxon>Euarchontoglires</taxon>
        <taxon>Glires</taxon>
        <taxon>Rodentia</taxon>
        <taxon>Myomorpha</taxon>
        <taxon>Muroidea</taxon>
        <taxon>Muridae</taxon>
        <taxon>Murinae</taxon>
        <taxon>Mus</taxon>
        <taxon>Mus</taxon>
    </lineage>
</organism>
<feature type="compositionally biased region" description="Basic residues" evidence="1">
    <location>
        <begin position="101"/>
        <end position="112"/>
    </location>
</feature>
<dbReference type="RefSeq" id="XP_021021026.1">
    <property type="nucleotide sequence ID" value="XM_021165367.1"/>
</dbReference>
<name>A0A6P5PRL5_MUSCR</name>
<feature type="compositionally biased region" description="Gly residues" evidence="1">
    <location>
        <begin position="129"/>
        <end position="148"/>
    </location>
</feature>
<accession>A0A6P5PRL5</accession>